<dbReference type="InterPro" id="IPR039250">
    <property type="entry name" value="CREBL2/REPTOR-BP"/>
</dbReference>
<dbReference type="SUPFAM" id="SSF57959">
    <property type="entry name" value="Leucine zipper domain"/>
    <property type="match status" value="1"/>
</dbReference>
<evidence type="ECO:0000256" key="5">
    <source>
        <dbReference type="ARBA" id="ARBA00023159"/>
    </source>
</evidence>
<evidence type="ECO:0000256" key="3">
    <source>
        <dbReference type="ARBA" id="ARBA00023015"/>
    </source>
</evidence>
<evidence type="ECO:0000256" key="8">
    <source>
        <dbReference type="SAM" id="MobiDB-lite"/>
    </source>
</evidence>
<dbReference type="Pfam" id="PF07716">
    <property type="entry name" value="bZIP_2"/>
    <property type="match status" value="1"/>
</dbReference>
<feature type="compositionally biased region" description="Low complexity" evidence="8">
    <location>
        <begin position="153"/>
        <end position="176"/>
    </location>
</feature>
<evidence type="ECO:0000313" key="11">
    <source>
        <dbReference type="Proteomes" id="UP000076420"/>
    </source>
</evidence>
<evidence type="ECO:0000256" key="7">
    <source>
        <dbReference type="ARBA" id="ARBA00023242"/>
    </source>
</evidence>
<dbReference type="AlphaFoldDB" id="A0A2C9KBI9"/>
<keyword evidence="6" id="KW-0804">Transcription</keyword>
<dbReference type="InterPro" id="IPR004827">
    <property type="entry name" value="bZIP"/>
</dbReference>
<keyword evidence="5" id="KW-0010">Activator</keyword>
<gene>
    <name evidence="10" type="primary">106073157</name>
</gene>
<dbReference type="GO" id="GO:0005634">
    <property type="term" value="C:nucleus"/>
    <property type="evidence" value="ECO:0007669"/>
    <property type="project" value="UniProtKB-SubCell"/>
</dbReference>
<keyword evidence="3" id="KW-0805">Transcription regulation</keyword>
<feature type="region of interest" description="Disordered" evidence="8">
    <location>
        <begin position="585"/>
        <end position="606"/>
    </location>
</feature>
<feature type="compositionally biased region" description="Basic and acidic residues" evidence="8">
    <location>
        <begin position="59"/>
        <end position="74"/>
    </location>
</feature>
<dbReference type="PANTHER" id="PTHR21051">
    <property type="entry name" value="CAMP-RESPONSIVE ELEMENT-BINDING PROTEIN-LIKE 2"/>
    <property type="match status" value="1"/>
</dbReference>
<dbReference type="VEuPathDB" id="VectorBase:BGLAX_030812"/>
<comment type="subcellular location">
    <subcellularLocation>
        <location evidence="1">Nucleus</location>
    </subcellularLocation>
</comment>
<proteinExistence type="inferred from homology"/>
<dbReference type="GO" id="GO:0003700">
    <property type="term" value="F:DNA-binding transcription factor activity"/>
    <property type="evidence" value="ECO:0007669"/>
    <property type="project" value="InterPro"/>
</dbReference>
<dbReference type="EnsemblMetazoa" id="BGLB017249-RB">
    <property type="protein sequence ID" value="BGLB017249-PB"/>
    <property type="gene ID" value="BGLB017249"/>
</dbReference>
<comment type="similarity">
    <text evidence="2">Belongs to the bZIP family. ATF subfamily.</text>
</comment>
<accession>A0A2C9KBI9</accession>
<evidence type="ECO:0000313" key="10">
    <source>
        <dbReference type="EnsemblMetazoa" id="BGLB017249-PC"/>
    </source>
</evidence>
<keyword evidence="4" id="KW-0238">DNA-binding</keyword>
<dbReference type="OrthoDB" id="5984119at2759"/>
<feature type="compositionally biased region" description="Basic residues" evidence="8">
    <location>
        <begin position="49"/>
        <end position="58"/>
    </location>
</feature>
<dbReference type="CDD" id="cd14709">
    <property type="entry name" value="bZIP_CREBL2"/>
    <property type="match status" value="1"/>
</dbReference>
<feature type="region of interest" description="Disordered" evidence="8">
    <location>
        <begin position="153"/>
        <end position="220"/>
    </location>
</feature>
<feature type="region of interest" description="Disordered" evidence="8">
    <location>
        <begin position="39"/>
        <end position="74"/>
    </location>
</feature>
<dbReference type="EnsemblMetazoa" id="BGLB017249-RC">
    <property type="protein sequence ID" value="BGLB017249-PC"/>
    <property type="gene ID" value="BGLB017249"/>
</dbReference>
<reference evidence="10" key="1">
    <citation type="submission" date="2020-05" db="UniProtKB">
        <authorList>
            <consortium name="EnsemblMetazoa"/>
        </authorList>
    </citation>
    <scope>IDENTIFICATION</scope>
    <source>
        <strain evidence="10">BB02</strain>
    </source>
</reference>
<evidence type="ECO:0000256" key="6">
    <source>
        <dbReference type="ARBA" id="ARBA00023163"/>
    </source>
</evidence>
<dbReference type="GO" id="GO:0003677">
    <property type="term" value="F:DNA binding"/>
    <property type="evidence" value="ECO:0007669"/>
    <property type="project" value="UniProtKB-KW"/>
</dbReference>
<evidence type="ECO:0000256" key="2">
    <source>
        <dbReference type="ARBA" id="ARBA00009050"/>
    </source>
</evidence>
<dbReference type="PANTHER" id="PTHR21051:SF4">
    <property type="entry name" value="CAMP-RESPONSIVE ELEMENT-BINDING PROTEIN-LIKE 2"/>
    <property type="match status" value="1"/>
</dbReference>
<evidence type="ECO:0000256" key="4">
    <source>
        <dbReference type="ARBA" id="ARBA00023125"/>
    </source>
</evidence>
<feature type="compositionally biased region" description="Polar residues" evidence="8">
    <location>
        <begin position="202"/>
        <end position="220"/>
    </location>
</feature>
<feature type="region of interest" description="Disordered" evidence="8">
    <location>
        <begin position="249"/>
        <end position="276"/>
    </location>
</feature>
<dbReference type="RefSeq" id="XP_013089098.2">
    <property type="nucleotide sequence ID" value="XM_013233644.2"/>
</dbReference>
<protein>
    <recommendedName>
        <fullName evidence="9">BZIP domain-containing protein</fullName>
    </recommendedName>
</protein>
<name>A0A2C9KBI9_BIOGL</name>
<evidence type="ECO:0000256" key="1">
    <source>
        <dbReference type="ARBA" id="ARBA00004123"/>
    </source>
</evidence>
<evidence type="ECO:0000259" key="9">
    <source>
        <dbReference type="Pfam" id="PF07716"/>
    </source>
</evidence>
<feature type="domain" description="BZIP" evidence="9">
    <location>
        <begin position="62"/>
        <end position="112"/>
    </location>
</feature>
<sequence>MTVLHLDYTYMQQPPSYNGGGRTEQKTVKHTMSIGEVIGSTNTDAMGKKPGKRPGRKPSKIDERAKLERSRQSARECRARKKLRYQYLEELVLNREKAVYALREELETYTQWCLALDKGGPVPDNLIKAIVNNEIAQKNQQIRLSQQLLQRQQRQQQRILSSQSSTSSSPPTTSQQHEIHKTSSPESQLQRYLPNLSPPLQPAQTYSQMQAKQLSKHQPSTGPLLVRQQAFDMSYSEDIPSSSQMIQSNLVHPTNSASSSTSHLLFPQTTASSTQPSLAAQQRSHLQFGPRVHSEPPFHYEGIQQTTNYMPGVQGSPTSSACASSSNVQFRARSSSNPSTFMSYQRANVNTSNPHSINTPKSQTATVSSLGLGLFSGTEVSNRIPSFVTADEGSSSDENIDSQELFQLSAQNKRLATQPLFKDTPKRLQAVAPIQNINQSQNFDALDSFVNITNFGLSSTSSSPLSFGTSPIRTASPSSIKYSGRITPSSTTSSPAPSSTMSSVMEFAQSPLTYPSFERTSHTSSCLPPTCISSDVSADTSMPISSLAAELSASNPEPFSIYSYLDDLSNLPSLSSLFTGDTSNQNVTATGSNQPPASDPSYLNVPNIIDEYLD</sequence>
<feature type="compositionally biased region" description="Polar residues" evidence="8">
    <location>
        <begin position="585"/>
        <end position="596"/>
    </location>
</feature>
<keyword evidence="7" id="KW-0539">Nucleus</keyword>
<feature type="compositionally biased region" description="Low complexity" evidence="8">
    <location>
        <begin position="487"/>
        <end position="501"/>
    </location>
</feature>
<dbReference type="Proteomes" id="UP000076420">
    <property type="component" value="Unassembled WGS sequence"/>
</dbReference>
<dbReference type="STRING" id="6526.A0A2C9KBI9"/>
<organism evidence="10 11">
    <name type="scientific">Biomphalaria glabrata</name>
    <name type="common">Bloodfluke planorb</name>
    <name type="synonym">Freshwater snail</name>
    <dbReference type="NCBI Taxonomy" id="6526"/>
    <lineage>
        <taxon>Eukaryota</taxon>
        <taxon>Metazoa</taxon>
        <taxon>Spiralia</taxon>
        <taxon>Lophotrochozoa</taxon>
        <taxon>Mollusca</taxon>
        <taxon>Gastropoda</taxon>
        <taxon>Heterobranchia</taxon>
        <taxon>Euthyneura</taxon>
        <taxon>Panpulmonata</taxon>
        <taxon>Hygrophila</taxon>
        <taxon>Lymnaeoidea</taxon>
        <taxon>Planorbidae</taxon>
        <taxon>Biomphalaria</taxon>
    </lineage>
</organism>
<dbReference type="InterPro" id="IPR046347">
    <property type="entry name" value="bZIP_sf"/>
</dbReference>
<feature type="region of interest" description="Disordered" evidence="8">
    <location>
        <begin position="478"/>
        <end position="501"/>
    </location>
</feature>
<dbReference type="VEuPathDB" id="VectorBase:BGLB017249"/>
<dbReference type="KEGG" id="bgt:106073157"/>